<dbReference type="GO" id="GO:0006139">
    <property type="term" value="P:nucleobase-containing compound metabolic process"/>
    <property type="evidence" value="ECO:0007669"/>
    <property type="project" value="InterPro"/>
</dbReference>
<name>A0A2D2Q0K9_PARLV</name>
<dbReference type="EMBL" id="CP018092">
    <property type="protein sequence ID" value="ATS18042.1"/>
    <property type="molecule type" value="Genomic_DNA"/>
</dbReference>
<gene>
    <name evidence="2" type="ORF">BRW62_03960</name>
</gene>
<evidence type="ECO:0000313" key="3">
    <source>
        <dbReference type="Proteomes" id="UP000231057"/>
    </source>
</evidence>
<proteinExistence type="predicted"/>
<dbReference type="InterPro" id="IPR012337">
    <property type="entry name" value="RNaseH-like_sf"/>
</dbReference>
<sequence length="139" mass="15816">MGFDPGRDKCGLALATPTEIWAHEVVASDRALALVQHWQRTYGIRQVIMGNQTTSQHWLQTLQAHLPADVGIHQVDERNSTLVARDRYWQLFPPRGVQKFIPHGLRLPPRPIDDIVAIVLLERHCGHQLCLKSFDFSPP</sequence>
<evidence type="ECO:0000313" key="2">
    <source>
        <dbReference type="EMBL" id="ATS18042.1"/>
    </source>
</evidence>
<feature type="domain" description="YqgF/RNase H-like" evidence="1">
    <location>
        <begin position="1"/>
        <end position="84"/>
    </location>
</feature>
<dbReference type="Proteomes" id="UP000231057">
    <property type="component" value="Chromosome"/>
</dbReference>
<reference evidence="2 3" key="1">
    <citation type="submission" date="2016-11" db="EMBL/GenBank/DDBJ databases">
        <title>Complete genome sequence of thermophilic cyanobacteria strain Synechococcus sp. PCC6715.</title>
        <authorList>
            <person name="Tang J."/>
            <person name="Daroch M."/>
            <person name="Liang Y."/>
            <person name="Jiang D."/>
            <person name="Shah M."/>
        </authorList>
    </citation>
    <scope>NUCLEOTIDE SEQUENCE [LARGE SCALE GENOMIC DNA]</scope>
    <source>
        <strain evidence="2 3">PCC 6715</strain>
    </source>
</reference>
<dbReference type="AlphaFoldDB" id="A0A2D2Q0K9"/>
<dbReference type="SUPFAM" id="SSF53098">
    <property type="entry name" value="Ribonuclease H-like"/>
    <property type="match status" value="1"/>
</dbReference>
<protein>
    <submittedName>
        <fullName evidence="2">Resolvase</fullName>
    </submittedName>
</protein>
<dbReference type="InterPro" id="IPR006641">
    <property type="entry name" value="YqgF/RNaseH-like_dom"/>
</dbReference>
<keyword evidence="3" id="KW-1185">Reference proteome</keyword>
<dbReference type="Gene3D" id="3.30.420.140">
    <property type="entry name" value="YqgF/RNase H-like domain"/>
    <property type="match status" value="1"/>
</dbReference>
<accession>A0A2D2Q0K9</accession>
<organism evidence="2 3">
    <name type="scientific">Parathermosynechococcus lividus PCC 6715</name>
    <dbReference type="NCBI Taxonomy" id="1917166"/>
    <lineage>
        <taxon>Bacteria</taxon>
        <taxon>Bacillati</taxon>
        <taxon>Cyanobacteriota</taxon>
        <taxon>Cyanophyceae</taxon>
        <taxon>Acaryochloridales</taxon>
        <taxon>Thermosynechococcaceae</taxon>
        <taxon>Parathermosynechococcus</taxon>
    </lineage>
</organism>
<dbReference type="InterPro" id="IPR037027">
    <property type="entry name" value="YqgF/RNaseH-like_dom_sf"/>
</dbReference>
<dbReference type="SMART" id="SM00732">
    <property type="entry name" value="YqgFc"/>
    <property type="match status" value="1"/>
</dbReference>
<dbReference type="KEGG" id="slw:BRW62_03960"/>
<evidence type="ECO:0000259" key="1">
    <source>
        <dbReference type="SMART" id="SM00732"/>
    </source>
</evidence>
<reference evidence="3" key="2">
    <citation type="journal article" date="2022" name="Front. Microbiol.">
        <title>Comparative Genomic Analysis Revealed Distinct Molecular Components and Organization of CO2-Concentrating Mechanism in Thermophilic Cyanobacteria.</title>
        <authorList>
            <person name="Tang J."/>
            <person name="Zhou H."/>
            <person name="Yao D."/>
            <person name="Riaz S."/>
            <person name="You D."/>
            <person name="Klepacz-Smolka A."/>
            <person name="Daroch M."/>
        </authorList>
    </citation>
    <scope>NUCLEOTIDE SEQUENCE [LARGE SCALE GENOMIC DNA]</scope>
    <source>
        <strain evidence="3">PCC 6715</strain>
    </source>
</reference>